<dbReference type="InterPro" id="IPR013083">
    <property type="entry name" value="Znf_RING/FYVE/PHD"/>
</dbReference>
<dbReference type="STRING" id="8078.ENSFHEP00000011813"/>
<name>A0A3Q2PFS3_FUNHE</name>
<protein>
    <recommendedName>
        <fullName evidence="5">RING-type domain-containing protein</fullName>
    </recommendedName>
</protein>
<dbReference type="SUPFAM" id="SSF57845">
    <property type="entry name" value="B-box zinc-binding domain"/>
    <property type="match status" value="1"/>
</dbReference>
<dbReference type="GO" id="GO:0008270">
    <property type="term" value="F:zinc ion binding"/>
    <property type="evidence" value="ECO:0007669"/>
    <property type="project" value="UniProtKB-KW"/>
</dbReference>
<dbReference type="Proteomes" id="UP000265000">
    <property type="component" value="Unplaced"/>
</dbReference>
<dbReference type="SMART" id="SM00184">
    <property type="entry name" value="RING"/>
    <property type="match status" value="1"/>
</dbReference>
<dbReference type="PANTHER" id="PTHR25465">
    <property type="entry name" value="B-BOX DOMAIN CONTAINING"/>
    <property type="match status" value="1"/>
</dbReference>
<dbReference type="PROSITE" id="PS50089">
    <property type="entry name" value="ZF_RING_2"/>
    <property type="match status" value="1"/>
</dbReference>
<evidence type="ECO:0000256" key="3">
    <source>
        <dbReference type="ARBA" id="ARBA00022833"/>
    </source>
</evidence>
<dbReference type="InterPro" id="IPR018957">
    <property type="entry name" value="Znf_C3HC4_RING-type"/>
</dbReference>
<feature type="domain" description="RING-type" evidence="5">
    <location>
        <begin position="13"/>
        <end position="52"/>
    </location>
</feature>
<dbReference type="SUPFAM" id="SSF57850">
    <property type="entry name" value="RING/U-box"/>
    <property type="match status" value="1"/>
</dbReference>
<keyword evidence="2 4" id="KW-0863">Zinc-finger</keyword>
<dbReference type="InterPro" id="IPR017907">
    <property type="entry name" value="Znf_RING_CS"/>
</dbReference>
<proteinExistence type="predicted"/>
<dbReference type="Ensembl" id="ENSFHET00000031740.1">
    <property type="protein sequence ID" value="ENSFHEP00000011813.1"/>
    <property type="gene ID" value="ENSFHEG00000013234.1"/>
</dbReference>
<dbReference type="Pfam" id="PF00097">
    <property type="entry name" value="zf-C3HC4"/>
    <property type="match status" value="1"/>
</dbReference>
<reference evidence="6" key="2">
    <citation type="submission" date="2025-09" db="UniProtKB">
        <authorList>
            <consortium name="Ensembl"/>
        </authorList>
    </citation>
    <scope>IDENTIFICATION</scope>
</reference>
<evidence type="ECO:0000313" key="6">
    <source>
        <dbReference type="Ensembl" id="ENSFHEP00000011813.1"/>
    </source>
</evidence>
<dbReference type="Gene3D" id="3.30.40.10">
    <property type="entry name" value="Zinc/RING finger domain, C3HC4 (zinc finger)"/>
    <property type="match status" value="1"/>
</dbReference>
<reference evidence="6" key="1">
    <citation type="submission" date="2025-08" db="UniProtKB">
        <authorList>
            <consortium name="Ensembl"/>
        </authorList>
    </citation>
    <scope>IDENTIFICATION</scope>
</reference>
<evidence type="ECO:0000256" key="1">
    <source>
        <dbReference type="ARBA" id="ARBA00022723"/>
    </source>
</evidence>
<dbReference type="Gene3D" id="4.10.830.40">
    <property type="match status" value="1"/>
</dbReference>
<accession>A0A3Q2PFS3</accession>
<evidence type="ECO:0000259" key="5">
    <source>
        <dbReference type="PROSITE" id="PS50089"/>
    </source>
</evidence>
<organism evidence="6 7">
    <name type="scientific">Fundulus heteroclitus</name>
    <name type="common">Killifish</name>
    <name type="synonym">Mummichog</name>
    <dbReference type="NCBI Taxonomy" id="8078"/>
    <lineage>
        <taxon>Eukaryota</taxon>
        <taxon>Metazoa</taxon>
        <taxon>Chordata</taxon>
        <taxon>Craniata</taxon>
        <taxon>Vertebrata</taxon>
        <taxon>Euteleostomi</taxon>
        <taxon>Actinopterygii</taxon>
        <taxon>Neopterygii</taxon>
        <taxon>Teleostei</taxon>
        <taxon>Neoteleostei</taxon>
        <taxon>Acanthomorphata</taxon>
        <taxon>Ovalentaria</taxon>
        <taxon>Atherinomorphae</taxon>
        <taxon>Cyprinodontiformes</taxon>
        <taxon>Fundulidae</taxon>
        <taxon>Fundulus</taxon>
    </lineage>
</organism>
<dbReference type="GeneTree" id="ENSGT01040000240385"/>
<dbReference type="PROSITE" id="PS00518">
    <property type="entry name" value="ZF_RING_1"/>
    <property type="match status" value="1"/>
</dbReference>
<keyword evidence="1" id="KW-0479">Metal-binding</keyword>
<dbReference type="AlphaFoldDB" id="A0A3Q2PFS3"/>
<evidence type="ECO:0000313" key="7">
    <source>
        <dbReference type="Proteomes" id="UP000265000"/>
    </source>
</evidence>
<keyword evidence="7" id="KW-1185">Reference proteome</keyword>
<dbReference type="PANTHER" id="PTHR25465:SF32">
    <property type="entry name" value="BLOODTHIRSTY-RELATED GENE FAMILY, MEMBER 16 ISOFORM X1-RELATED"/>
    <property type="match status" value="1"/>
</dbReference>
<keyword evidence="3" id="KW-0862">Zinc</keyword>
<dbReference type="Pfam" id="PF25600">
    <property type="entry name" value="TRIM_CC"/>
    <property type="match status" value="1"/>
</dbReference>
<dbReference type="InterPro" id="IPR001841">
    <property type="entry name" value="Znf_RING"/>
</dbReference>
<dbReference type="InterPro" id="IPR058030">
    <property type="entry name" value="TRIM8/14/16/25/29/45/65_CC"/>
</dbReference>
<dbReference type="Gene3D" id="3.30.160.60">
    <property type="entry name" value="Classic Zinc Finger"/>
    <property type="match status" value="1"/>
</dbReference>
<evidence type="ECO:0000256" key="2">
    <source>
        <dbReference type="ARBA" id="ARBA00022771"/>
    </source>
</evidence>
<dbReference type="CDD" id="cd19769">
    <property type="entry name" value="Bbox2_TRIM16-like"/>
    <property type="match status" value="1"/>
</dbReference>
<sequence length="361" mass="41131">MAAFSTSQDHFHCSICLDIFREPVSTPCGHGFCRSCIEGYWDTNEVKRCPLCMETHVSAPTLRVNSEFRDILELFKKTGAAGDHHSPPGLPWGVSCDLCLGVRGGAVKSCLICLASYCEAHLEPHRRAEALKWHKLIRPVVSLENRARRKHSKLKEFFCRRERTSVCAACLRDDHVTHDVVSVEEELQERTTQVTFMKVRVNQNTEEKIFNVQRLQRSVKQRRQKVERLKSEAIKSFGALVALVESHKVKLMDLLEGQQKAAEQEAGERITRLQDETAENQRMSKELEELSQSEDDFKLLQGVPFVSASTDHESFPPRDLTLLQVETSYSLNRALHRGISRQNRCCVVCHVPHDQNKLISA</sequence>
<dbReference type="InterPro" id="IPR051051">
    <property type="entry name" value="E3_ubiq-ligase_TRIM/RNF"/>
</dbReference>
<evidence type="ECO:0000256" key="4">
    <source>
        <dbReference type="PROSITE-ProRule" id="PRU00175"/>
    </source>
</evidence>